<evidence type="ECO:0000313" key="2">
    <source>
        <dbReference type="Proteomes" id="UP000316213"/>
    </source>
</evidence>
<dbReference type="RefSeq" id="WP_146578519.1">
    <property type="nucleotide sequence ID" value="NZ_SJPM01000006.1"/>
</dbReference>
<sequence length="95" mass="10804">MSVNDFELKTLRKNGEVHFHDRGPAERIERTIAEVRRVISDSVFGIPTTGEQAAEQKLIPILKELTSQLWEYLVSRVPPEERLIIGPDAGLWLVP</sequence>
<reference evidence="1 2" key="1">
    <citation type="submission" date="2019-02" db="EMBL/GenBank/DDBJ databases">
        <title>Deep-cultivation of Planctomycetes and their phenomic and genomic characterization uncovers novel biology.</title>
        <authorList>
            <person name="Wiegand S."/>
            <person name="Jogler M."/>
            <person name="Boedeker C."/>
            <person name="Pinto D."/>
            <person name="Vollmers J."/>
            <person name="Rivas-Marin E."/>
            <person name="Kohn T."/>
            <person name="Peeters S.H."/>
            <person name="Heuer A."/>
            <person name="Rast P."/>
            <person name="Oberbeckmann S."/>
            <person name="Bunk B."/>
            <person name="Jeske O."/>
            <person name="Meyerdierks A."/>
            <person name="Storesund J.E."/>
            <person name="Kallscheuer N."/>
            <person name="Luecker S."/>
            <person name="Lage O.M."/>
            <person name="Pohl T."/>
            <person name="Merkel B.J."/>
            <person name="Hornburger P."/>
            <person name="Mueller R.-W."/>
            <person name="Bruemmer F."/>
            <person name="Labrenz M."/>
            <person name="Spormann A.M."/>
            <person name="Op Den Camp H."/>
            <person name="Overmann J."/>
            <person name="Amann R."/>
            <person name="Jetten M.S.M."/>
            <person name="Mascher T."/>
            <person name="Medema M.H."/>
            <person name="Devos D.P."/>
            <person name="Kaster A.-K."/>
            <person name="Ovreas L."/>
            <person name="Rohde M."/>
            <person name="Galperin M.Y."/>
            <person name="Jogler C."/>
        </authorList>
    </citation>
    <scope>NUCLEOTIDE SEQUENCE [LARGE SCALE GENOMIC DNA]</scope>
    <source>
        <strain evidence="1 2">Pla100</strain>
    </source>
</reference>
<gene>
    <name evidence="1" type="ORF">Pla100_30790</name>
</gene>
<proteinExistence type="predicted"/>
<dbReference type="Proteomes" id="UP000316213">
    <property type="component" value="Unassembled WGS sequence"/>
</dbReference>
<evidence type="ECO:0000313" key="1">
    <source>
        <dbReference type="EMBL" id="TWT95438.1"/>
    </source>
</evidence>
<comment type="caution">
    <text evidence="1">The sequence shown here is derived from an EMBL/GenBank/DDBJ whole genome shotgun (WGS) entry which is preliminary data.</text>
</comment>
<name>A0A5C6A812_9BACT</name>
<protein>
    <submittedName>
        <fullName evidence="1">Uncharacterized protein</fullName>
    </submittedName>
</protein>
<accession>A0A5C6A812</accession>
<keyword evidence="2" id="KW-1185">Reference proteome</keyword>
<dbReference type="EMBL" id="SJPM01000006">
    <property type="protein sequence ID" value="TWT95438.1"/>
    <property type="molecule type" value="Genomic_DNA"/>
</dbReference>
<dbReference type="AlphaFoldDB" id="A0A5C6A812"/>
<organism evidence="1 2">
    <name type="scientific">Neorhodopirellula pilleata</name>
    <dbReference type="NCBI Taxonomy" id="2714738"/>
    <lineage>
        <taxon>Bacteria</taxon>
        <taxon>Pseudomonadati</taxon>
        <taxon>Planctomycetota</taxon>
        <taxon>Planctomycetia</taxon>
        <taxon>Pirellulales</taxon>
        <taxon>Pirellulaceae</taxon>
        <taxon>Neorhodopirellula</taxon>
    </lineage>
</organism>